<accession>A0A3L6DXA2</accession>
<dbReference type="ExpressionAtlas" id="A0A3L6DXA2">
    <property type="expression patterns" value="baseline and differential"/>
</dbReference>
<feature type="non-terminal residue" evidence="1">
    <location>
        <position position="1"/>
    </location>
</feature>
<gene>
    <name evidence="1" type="ORF">Zm00014a_011934</name>
</gene>
<organism evidence="1 2">
    <name type="scientific">Zea mays</name>
    <name type="common">Maize</name>
    <dbReference type="NCBI Taxonomy" id="4577"/>
    <lineage>
        <taxon>Eukaryota</taxon>
        <taxon>Viridiplantae</taxon>
        <taxon>Streptophyta</taxon>
        <taxon>Embryophyta</taxon>
        <taxon>Tracheophyta</taxon>
        <taxon>Spermatophyta</taxon>
        <taxon>Magnoliopsida</taxon>
        <taxon>Liliopsida</taxon>
        <taxon>Poales</taxon>
        <taxon>Poaceae</taxon>
        <taxon>PACMAD clade</taxon>
        <taxon>Panicoideae</taxon>
        <taxon>Andropogonodae</taxon>
        <taxon>Andropogoneae</taxon>
        <taxon>Tripsacinae</taxon>
        <taxon>Zea</taxon>
    </lineage>
</organism>
<proteinExistence type="predicted"/>
<protein>
    <submittedName>
        <fullName evidence="1">Uncharacterized protein</fullName>
    </submittedName>
</protein>
<sequence length="118" mass="14073">WRIIYFTLKIETPVNINHIIRSWASNCGLVYKKILLTRISALFWSIWLTRNEVAFNKKPTSSIVQVIFRGTHWFRFWRLLQKEEVHQQILDVCQALEVVAMEVFVNHGWRSNARLECA</sequence>
<reference evidence="1 2" key="1">
    <citation type="journal article" date="2018" name="Nat. Genet.">
        <title>Extensive intraspecific gene order and gene structural variations between Mo17 and other maize genomes.</title>
        <authorList>
            <person name="Sun S."/>
            <person name="Zhou Y."/>
            <person name="Chen J."/>
            <person name="Shi J."/>
            <person name="Zhao H."/>
            <person name="Zhao H."/>
            <person name="Song W."/>
            <person name="Zhang M."/>
            <person name="Cui Y."/>
            <person name="Dong X."/>
            <person name="Liu H."/>
            <person name="Ma X."/>
            <person name="Jiao Y."/>
            <person name="Wang B."/>
            <person name="Wei X."/>
            <person name="Stein J.C."/>
            <person name="Glaubitz J.C."/>
            <person name="Lu F."/>
            <person name="Yu G."/>
            <person name="Liang C."/>
            <person name="Fengler K."/>
            <person name="Li B."/>
            <person name="Rafalski A."/>
            <person name="Schnable P.S."/>
            <person name="Ware D.H."/>
            <person name="Buckler E.S."/>
            <person name="Lai J."/>
        </authorList>
    </citation>
    <scope>NUCLEOTIDE SEQUENCE [LARGE SCALE GENOMIC DNA]</scope>
    <source>
        <strain evidence="2">cv. Missouri 17</strain>
        <tissue evidence="1">Seedling</tissue>
    </source>
</reference>
<evidence type="ECO:0000313" key="2">
    <source>
        <dbReference type="Proteomes" id="UP000251960"/>
    </source>
</evidence>
<dbReference type="Proteomes" id="UP000251960">
    <property type="component" value="Chromosome 7"/>
</dbReference>
<comment type="caution">
    <text evidence="1">The sequence shown here is derived from an EMBL/GenBank/DDBJ whole genome shotgun (WGS) entry which is preliminary data.</text>
</comment>
<dbReference type="EMBL" id="NCVQ01000008">
    <property type="protein sequence ID" value="PWZ13202.1"/>
    <property type="molecule type" value="Genomic_DNA"/>
</dbReference>
<evidence type="ECO:0000313" key="1">
    <source>
        <dbReference type="EMBL" id="PWZ13202.1"/>
    </source>
</evidence>
<dbReference type="AlphaFoldDB" id="A0A3L6DXA2"/>
<name>A0A3L6DXA2_MAIZE</name>